<proteinExistence type="predicted"/>
<name>A0A915K9T5_ROMCU</name>
<evidence type="ECO:0000313" key="2">
    <source>
        <dbReference type="WBParaSite" id="nRc.2.0.1.t34900-RA"/>
    </source>
</evidence>
<dbReference type="Proteomes" id="UP000887565">
    <property type="component" value="Unplaced"/>
</dbReference>
<protein>
    <submittedName>
        <fullName evidence="2">Uncharacterized protein</fullName>
    </submittedName>
</protein>
<organism evidence="1 2">
    <name type="scientific">Romanomermis culicivorax</name>
    <name type="common">Nematode worm</name>
    <dbReference type="NCBI Taxonomy" id="13658"/>
    <lineage>
        <taxon>Eukaryota</taxon>
        <taxon>Metazoa</taxon>
        <taxon>Ecdysozoa</taxon>
        <taxon>Nematoda</taxon>
        <taxon>Enoplea</taxon>
        <taxon>Dorylaimia</taxon>
        <taxon>Mermithida</taxon>
        <taxon>Mermithoidea</taxon>
        <taxon>Mermithidae</taxon>
        <taxon>Romanomermis</taxon>
    </lineage>
</organism>
<keyword evidence="1" id="KW-1185">Reference proteome</keyword>
<sequence length="65" mass="7402">MKRYIQLSKAHQSKLAAQQQLQGMLITGSKMMPMTPPKKRWISLQSCPGQLVDGMPRPVHLRTDK</sequence>
<reference evidence="2" key="1">
    <citation type="submission" date="2022-11" db="UniProtKB">
        <authorList>
            <consortium name="WormBaseParasite"/>
        </authorList>
    </citation>
    <scope>IDENTIFICATION</scope>
</reference>
<evidence type="ECO:0000313" key="1">
    <source>
        <dbReference type="Proteomes" id="UP000887565"/>
    </source>
</evidence>
<dbReference type="WBParaSite" id="nRc.2.0.1.t34900-RA">
    <property type="protein sequence ID" value="nRc.2.0.1.t34900-RA"/>
    <property type="gene ID" value="nRc.2.0.1.g34900"/>
</dbReference>
<dbReference type="AlphaFoldDB" id="A0A915K9T5"/>
<accession>A0A915K9T5</accession>